<reference evidence="1 2" key="1">
    <citation type="submission" date="2019-11" db="EMBL/GenBank/DDBJ databases">
        <authorList>
            <person name="Zheng R.K."/>
            <person name="Sun C.M."/>
        </authorList>
    </citation>
    <scope>NUCLEOTIDE SEQUENCE [LARGE SCALE GENOMIC DNA]</scope>
    <source>
        <strain evidence="1 2">WC007</strain>
    </source>
</reference>
<sequence>MIKNFYVLFILVFFCSKIPAQQKTENEPRLKIGGYGEITYQRYNYSADFNRYTYPENFTGNEKRAQTDVPHLVFSLEYLFDNNWKLGSEIEFEHGGTASEVEIEAEEFGEYEQEVEKGGEIILEQFWLEKSFSSRFNIRAGHIIVPVGITNYQHLPTEYFTVLRPEGESTIIPQTWHDNGISIYGRLGMWRYEAQIINGLDVDAFGSANWVNGGSVSPYEYKLATNMAGVVRIDNYSVNGLRWALSGYAGNSAQNSLKADRYAGLNGTVLIGSVEAEYKTHNFLARTNFIYGNLSESAEISKINKNLPNAAPSPHTDVAQNAMSVLVEAGYDIFSLVPAQNDKLFLFLHYTYYNSMQNTVEGMLADKRYKRNLYTAGINYYPLPEIGIKAEYNMRVFETPYNQENTFSLGVIFSGMFNH</sequence>
<evidence type="ECO:0008006" key="3">
    <source>
        <dbReference type="Google" id="ProtNLM"/>
    </source>
</evidence>
<dbReference type="Gene3D" id="2.40.160.10">
    <property type="entry name" value="Porin"/>
    <property type="match status" value="1"/>
</dbReference>
<dbReference type="InterPro" id="IPR023614">
    <property type="entry name" value="Porin_dom_sf"/>
</dbReference>
<dbReference type="Proteomes" id="UP000428260">
    <property type="component" value="Chromosome"/>
</dbReference>
<dbReference type="SUPFAM" id="SSF56935">
    <property type="entry name" value="Porins"/>
    <property type="match status" value="1"/>
</dbReference>
<name>A0A6I6JLP6_9BACT</name>
<keyword evidence="2" id="KW-1185">Reference proteome</keyword>
<dbReference type="RefSeq" id="WP_158861983.1">
    <property type="nucleotide sequence ID" value="NZ_CP046401.1"/>
</dbReference>
<evidence type="ECO:0000313" key="1">
    <source>
        <dbReference type="EMBL" id="QGY42129.1"/>
    </source>
</evidence>
<dbReference type="KEGG" id="mcos:GM418_00205"/>
<dbReference type="EMBL" id="CP046401">
    <property type="protein sequence ID" value="QGY42129.1"/>
    <property type="molecule type" value="Genomic_DNA"/>
</dbReference>
<proteinExistence type="predicted"/>
<dbReference type="AlphaFoldDB" id="A0A6I6JLP6"/>
<accession>A0A6I6JLP6</accession>
<organism evidence="1 2">
    <name type="scientific">Maribellus comscasis</name>
    <dbReference type="NCBI Taxonomy" id="2681766"/>
    <lineage>
        <taxon>Bacteria</taxon>
        <taxon>Pseudomonadati</taxon>
        <taxon>Bacteroidota</taxon>
        <taxon>Bacteroidia</taxon>
        <taxon>Marinilabiliales</taxon>
        <taxon>Prolixibacteraceae</taxon>
        <taxon>Maribellus</taxon>
    </lineage>
</organism>
<gene>
    <name evidence="1" type="ORF">GM418_00205</name>
</gene>
<evidence type="ECO:0000313" key="2">
    <source>
        <dbReference type="Proteomes" id="UP000428260"/>
    </source>
</evidence>
<protein>
    <recommendedName>
        <fullName evidence="3">Porin</fullName>
    </recommendedName>
</protein>